<dbReference type="Pfam" id="PF13230">
    <property type="entry name" value="GATase_4"/>
    <property type="match status" value="1"/>
</dbReference>
<comment type="caution">
    <text evidence="3">The sequence shown here is derived from an EMBL/GenBank/DDBJ whole genome shotgun (WGS) entry which is preliminary data.</text>
</comment>
<evidence type="ECO:0000256" key="1">
    <source>
        <dbReference type="ARBA" id="ARBA00022962"/>
    </source>
</evidence>
<dbReference type="InterPro" id="IPR026869">
    <property type="entry name" value="EgtC-like"/>
</dbReference>
<protein>
    <submittedName>
        <fullName evidence="3">Glutamine amidotransferase</fullName>
    </submittedName>
</protein>
<reference evidence="3 4" key="1">
    <citation type="submission" date="2019-03" db="EMBL/GenBank/DDBJ databases">
        <title>Genomic Encyclopedia of Type Strains, Phase IV (KMG-IV): sequencing the most valuable type-strain genomes for metagenomic binning, comparative biology and taxonomic classification.</title>
        <authorList>
            <person name="Goeker M."/>
        </authorList>
    </citation>
    <scope>NUCLEOTIDE SEQUENCE [LARGE SCALE GENOMIC DNA]</scope>
    <source>
        <strain evidence="3 4">DSM 103923</strain>
    </source>
</reference>
<organism evidence="3 4">
    <name type="scientific">Sulfuritortus calidifontis</name>
    <dbReference type="NCBI Taxonomy" id="1914471"/>
    <lineage>
        <taxon>Bacteria</taxon>
        <taxon>Pseudomonadati</taxon>
        <taxon>Pseudomonadota</taxon>
        <taxon>Betaproteobacteria</taxon>
        <taxon>Nitrosomonadales</taxon>
        <taxon>Thiobacillaceae</taxon>
        <taxon>Sulfuritortus</taxon>
    </lineage>
</organism>
<dbReference type="AlphaFoldDB" id="A0A4R3JYN7"/>
<dbReference type="InterPro" id="IPR017932">
    <property type="entry name" value="GATase_2_dom"/>
</dbReference>
<dbReference type="EMBL" id="SLZY01000004">
    <property type="protein sequence ID" value="TCS72766.1"/>
    <property type="molecule type" value="Genomic_DNA"/>
</dbReference>
<gene>
    <name evidence="3" type="ORF">EDC61_104183</name>
</gene>
<sequence>MCELLGYSGSEAGDLSPWLAPFRLRGGQTGDNPDGWGVAAWNETGFDIVKSPEPGHSSEQFAQLAHTLRSRLLIAHVRKARHPPVPGMLNTHPFRHNCCNRPWVFAHNGLVPEVIEWHPANAPCKPLGDTDSEHAFCHLLTAIADSYANTSEQDWIHRLAEFAEGTASLGKFNFLLSDGSLLIAYGHDRLHHMEVANAERPYAVIATEALSPGNWQPFAADELRIYRDGMLLARRIAGKVAQPT</sequence>
<keyword evidence="1 3" id="KW-0315">Glutamine amidotransferase</keyword>
<evidence type="ECO:0000313" key="3">
    <source>
        <dbReference type="EMBL" id="TCS72766.1"/>
    </source>
</evidence>
<dbReference type="Proteomes" id="UP000295135">
    <property type="component" value="Unassembled WGS sequence"/>
</dbReference>
<feature type="domain" description="Glutamine amidotransferase type-2" evidence="2">
    <location>
        <begin position="2"/>
        <end position="244"/>
    </location>
</feature>
<dbReference type="RefSeq" id="WP_126462442.1">
    <property type="nucleotide sequence ID" value="NZ_AP018721.1"/>
</dbReference>
<evidence type="ECO:0000313" key="4">
    <source>
        <dbReference type="Proteomes" id="UP000295135"/>
    </source>
</evidence>
<dbReference type="CDD" id="cd01908">
    <property type="entry name" value="YafJ"/>
    <property type="match status" value="1"/>
</dbReference>
<dbReference type="PROSITE" id="PS51278">
    <property type="entry name" value="GATASE_TYPE_2"/>
    <property type="match status" value="1"/>
</dbReference>
<evidence type="ECO:0000259" key="2">
    <source>
        <dbReference type="PROSITE" id="PS51278"/>
    </source>
</evidence>
<dbReference type="Gene3D" id="3.60.20.10">
    <property type="entry name" value="Glutamine Phosphoribosylpyrophosphate, subunit 1, domain 1"/>
    <property type="match status" value="1"/>
</dbReference>
<proteinExistence type="predicted"/>
<keyword evidence="4" id="KW-1185">Reference proteome</keyword>
<keyword evidence="3" id="KW-0808">Transferase</keyword>
<dbReference type="PANTHER" id="PTHR42824">
    <property type="entry name" value="GLUTAMINE AMIDOTRANSFERASE"/>
    <property type="match status" value="1"/>
</dbReference>
<dbReference type="InterPro" id="IPR029055">
    <property type="entry name" value="Ntn_hydrolases_N"/>
</dbReference>
<name>A0A4R3JYN7_9PROT</name>
<dbReference type="GO" id="GO:0016740">
    <property type="term" value="F:transferase activity"/>
    <property type="evidence" value="ECO:0007669"/>
    <property type="project" value="UniProtKB-KW"/>
</dbReference>
<dbReference type="PANTHER" id="PTHR42824:SF1">
    <property type="entry name" value="GLUTAMINE AMIDOTRANSFERASE YAFJ-RELATED"/>
    <property type="match status" value="1"/>
</dbReference>
<dbReference type="SUPFAM" id="SSF56235">
    <property type="entry name" value="N-terminal nucleophile aminohydrolases (Ntn hydrolases)"/>
    <property type="match status" value="1"/>
</dbReference>
<dbReference type="OrthoDB" id="321954at2"/>
<accession>A0A4R3JYN7</accession>